<comment type="caution">
    <text evidence="1">The sequence shown here is derived from an EMBL/GenBank/DDBJ whole genome shotgun (WGS) entry which is preliminary data.</text>
</comment>
<reference evidence="1" key="1">
    <citation type="journal article" date="2017" name="Nature">
        <title>The sunflower genome provides insights into oil metabolism, flowering and Asterid evolution.</title>
        <authorList>
            <person name="Badouin H."/>
            <person name="Gouzy J."/>
            <person name="Grassa C.J."/>
            <person name="Murat F."/>
            <person name="Staton S.E."/>
            <person name="Cottret L."/>
            <person name="Lelandais-Briere C."/>
            <person name="Owens G.L."/>
            <person name="Carrere S."/>
            <person name="Mayjonade B."/>
            <person name="Legrand L."/>
            <person name="Gill N."/>
            <person name="Kane N.C."/>
            <person name="Bowers J.E."/>
            <person name="Hubner S."/>
            <person name="Bellec A."/>
            <person name="Berard A."/>
            <person name="Berges H."/>
            <person name="Blanchet N."/>
            <person name="Boniface M.C."/>
            <person name="Brunel D."/>
            <person name="Catrice O."/>
            <person name="Chaidir N."/>
            <person name="Claudel C."/>
            <person name="Donnadieu C."/>
            <person name="Faraut T."/>
            <person name="Fievet G."/>
            <person name="Helmstetter N."/>
            <person name="King M."/>
            <person name="Knapp S.J."/>
            <person name="Lai Z."/>
            <person name="Le Paslier M.C."/>
            <person name="Lippi Y."/>
            <person name="Lorenzon L."/>
            <person name="Mandel J.R."/>
            <person name="Marage G."/>
            <person name="Marchand G."/>
            <person name="Marquand E."/>
            <person name="Bret-Mestries E."/>
            <person name="Morien E."/>
            <person name="Nambeesan S."/>
            <person name="Nguyen T."/>
            <person name="Pegot-Espagnet P."/>
            <person name="Pouilly N."/>
            <person name="Raftis F."/>
            <person name="Sallet E."/>
            <person name="Schiex T."/>
            <person name="Thomas J."/>
            <person name="Vandecasteele C."/>
            <person name="Vares D."/>
            <person name="Vear F."/>
            <person name="Vautrin S."/>
            <person name="Crespi M."/>
            <person name="Mangin B."/>
            <person name="Burke J.M."/>
            <person name="Salse J."/>
            <person name="Munos S."/>
            <person name="Vincourt P."/>
            <person name="Rieseberg L.H."/>
            <person name="Langlade N.B."/>
        </authorList>
    </citation>
    <scope>NUCLEOTIDE SEQUENCE</scope>
    <source>
        <tissue evidence="1">Leaves</tissue>
    </source>
</reference>
<dbReference type="AlphaFoldDB" id="A0A9K3I7M5"/>
<protein>
    <submittedName>
        <fullName evidence="1">Uncharacterized protein</fullName>
    </submittedName>
</protein>
<keyword evidence="2" id="KW-1185">Reference proteome</keyword>
<organism evidence="1 2">
    <name type="scientific">Helianthus annuus</name>
    <name type="common">Common sunflower</name>
    <dbReference type="NCBI Taxonomy" id="4232"/>
    <lineage>
        <taxon>Eukaryota</taxon>
        <taxon>Viridiplantae</taxon>
        <taxon>Streptophyta</taxon>
        <taxon>Embryophyta</taxon>
        <taxon>Tracheophyta</taxon>
        <taxon>Spermatophyta</taxon>
        <taxon>Magnoliopsida</taxon>
        <taxon>eudicotyledons</taxon>
        <taxon>Gunneridae</taxon>
        <taxon>Pentapetalae</taxon>
        <taxon>asterids</taxon>
        <taxon>campanulids</taxon>
        <taxon>Asterales</taxon>
        <taxon>Asteraceae</taxon>
        <taxon>Asteroideae</taxon>
        <taxon>Heliantheae alliance</taxon>
        <taxon>Heliantheae</taxon>
        <taxon>Helianthus</taxon>
    </lineage>
</organism>
<gene>
    <name evidence="1" type="ORF">HanXRQr2_Chr09g0397061</name>
</gene>
<sequence>MSFVKQPVLTRSNMTKRPVLTHDLTRHDPPALPAIGIRKAPVKYTQMKSIK</sequence>
<proteinExistence type="predicted"/>
<dbReference type="Gramene" id="mRNA:HanXRQr2_Chr09g0397061">
    <property type="protein sequence ID" value="CDS:HanXRQr2_Chr09g0397061.1"/>
    <property type="gene ID" value="HanXRQr2_Chr09g0397061"/>
</dbReference>
<dbReference type="EMBL" id="MNCJ02000324">
    <property type="protein sequence ID" value="KAF5791637.1"/>
    <property type="molecule type" value="Genomic_DNA"/>
</dbReference>
<evidence type="ECO:0000313" key="1">
    <source>
        <dbReference type="EMBL" id="KAF5791637.1"/>
    </source>
</evidence>
<evidence type="ECO:0000313" key="2">
    <source>
        <dbReference type="Proteomes" id="UP000215914"/>
    </source>
</evidence>
<accession>A0A9K3I7M5</accession>
<name>A0A9K3I7M5_HELAN</name>
<reference evidence="1" key="2">
    <citation type="submission" date="2020-06" db="EMBL/GenBank/DDBJ databases">
        <title>Helianthus annuus Genome sequencing and assembly Release 2.</title>
        <authorList>
            <person name="Gouzy J."/>
            <person name="Langlade N."/>
            <person name="Munos S."/>
        </authorList>
    </citation>
    <scope>NUCLEOTIDE SEQUENCE</scope>
    <source>
        <tissue evidence="1">Leaves</tissue>
    </source>
</reference>
<dbReference type="Proteomes" id="UP000215914">
    <property type="component" value="Unassembled WGS sequence"/>
</dbReference>